<reference evidence="1 2" key="1">
    <citation type="submission" date="2015-12" db="EMBL/GenBank/DDBJ databases">
        <title>Draft genome of the nematode, Onchocerca flexuosa.</title>
        <authorList>
            <person name="Mitreva M."/>
        </authorList>
    </citation>
    <scope>NUCLEOTIDE SEQUENCE [LARGE SCALE GENOMIC DNA]</scope>
    <source>
        <strain evidence="1">Red Deer</strain>
    </source>
</reference>
<keyword evidence="2" id="KW-1185">Reference proteome</keyword>
<name>A0A238C5I2_9BILA</name>
<sequence>MQADADKSILKLCKGTLKKRRVKNVIRNGVKIELLFPQQKNAVIRQLLYSSLLKASKVHNMVLANACLYS</sequence>
<accession>A0A238C5I2</accession>
<dbReference type="EMBL" id="KZ269977">
    <property type="protein sequence ID" value="OZC12719.1"/>
    <property type="molecule type" value="Genomic_DNA"/>
</dbReference>
<evidence type="ECO:0000313" key="2">
    <source>
        <dbReference type="Proteomes" id="UP000242913"/>
    </source>
</evidence>
<dbReference type="Proteomes" id="UP000242913">
    <property type="component" value="Unassembled WGS sequence"/>
</dbReference>
<proteinExistence type="predicted"/>
<gene>
    <name evidence="1" type="ORF">X798_00351</name>
</gene>
<organism evidence="1 2">
    <name type="scientific">Onchocerca flexuosa</name>
    <dbReference type="NCBI Taxonomy" id="387005"/>
    <lineage>
        <taxon>Eukaryota</taxon>
        <taxon>Metazoa</taxon>
        <taxon>Ecdysozoa</taxon>
        <taxon>Nematoda</taxon>
        <taxon>Chromadorea</taxon>
        <taxon>Rhabditida</taxon>
        <taxon>Spirurina</taxon>
        <taxon>Spiruromorpha</taxon>
        <taxon>Filarioidea</taxon>
        <taxon>Onchocercidae</taxon>
        <taxon>Onchocerca</taxon>
    </lineage>
</organism>
<evidence type="ECO:0000313" key="1">
    <source>
        <dbReference type="EMBL" id="OZC12719.1"/>
    </source>
</evidence>
<dbReference type="AlphaFoldDB" id="A0A238C5I2"/>
<protein>
    <submittedName>
        <fullName evidence="1">Uncharacterized protein</fullName>
    </submittedName>
</protein>